<dbReference type="Proteomes" id="UP000541444">
    <property type="component" value="Unassembled WGS sequence"/>
</dbReference>
<keyword evidence="2" id="KW-1185">Reference proteome</keyword>
<proteinExistence type="predicted"/>
<dbReference type="InterPro" id="IPR051564">
    <property type="entry name" value="LRR_receptor-like_kinase"/>
</dbReference>
<sequence>MFSGKRPTDDIFRDGLNLHNFSKMALPEKVMKIVDPRLLNEEQFDEGLNNKVTQTDDKARLHECLATVLKVGVACSVDLPKERMDIKDVRAWAAG</sequence>
<name>A0A7J7MF67_9MAGN</name>
<evidence type="ECO:0000313" key="2">
    <source>
        <dbReference type="Proteomes" id="UP000541444"/>
    </source>
</evidence>
<gene>
    <name evidence="1" type="ORF">GIB67_027436</name>
</gene>
<protein>
    <submittedName>
        <fullName evidence="1">Uncharacterized protein</fullName>
    </submittedName>
</protein>
<dbReference type="PANTHER" id="PTHR48055">
    <property type="entry name" value="LEUCINE-RICH REPEAT RECEPTOR PROTEIN KINASE EMS1"/>
    <property type="match status" value="1"/>
</dbReference>
<comment type="caution">
    <text evidence="1">The sequence shown here is derived from an EMBL/GenBank/DDBJ whole genome shotgun (WGS) entry which is preliminary data.</text>
</comment>
<evidence type="ECO:0000313" key="1">
    <source>
        <dbReference type="EMBL" id="KAF6153569.1"/>
    </source>
</evidence>
<reference evidence="1 2" key="1">
    <citation type="journal article" date="2020" name="IScience">
        <title>Genome Sequencing of the Endangered Kingdonia uniflora (Circaeasteraceae, Ranunculales) Reveals Potential Mechanisms of Evolutionary Specialization.</title>
        <authorList>
            <person name="Sun Y."/>
            <person name="Deng T."/>
            <person name="Zhang A."/>
            <person name="Moore M.J."/>
            <person name="Landis J.B."/>
            <person name="Lin N."/>
            <person name="Zhang H."/>
            <person name="Zhang X."/>
            <person name="Huang J."/>
            <person name="Zhang X."/>
            <person name="Sun H."/>
            <person name="Wang H."/>
        </authorList>
    </citation>
    <scope>NUCLEOTIDE SEQUENCE [LARGE SCALE GENOMIC DNA]</scope>
    <source>
        <strain evidence="1">TB1705</strain>
        <tissue evidence="1">Leaf</tissue>
    </source>
</reference>
<dbReference type="PANTHER" id="PTHR48055:SF57">
    <property type="entry name" value="PROTEIN KINASE DOMAIN-CONTAINING PROTEIN"/>
    <property type="match status" value="1"/>
</dbReference>
<dbReference type="OrthoDB" id="1103805at2759"/>
<organism evidence="1 2">
    <name type="scientific">Kingdonia uniflora</name>
    <dbReference type="NCBI Taxonomy" id="39325"/>
    <lineage>
        <taxon>Eukaryota</taxon>
        <taxon>Viridiplantae</taxon>
        <taxon>Streptophyta</taxon>
        <taxon>Embryophyta</taxon>
        <taxon>Tracheophyta</taxon>
        <taxon>Spermatophyta</taxon>
        <taxon>Magnoliopsida</taxon>
        <taxon>Ranunculales</taxon>
        <taxon>Circaeasteraceae</taxon>
        <taxon>Kingdonia</taxon>
    </lineage>
</organism>
<accession>A0A7J7MF67</accession>
<dbReference type="GO" id="GO:0016020">
    <property type="term" value="C:membrane"/>
    <property type="evidence" value="ECO:0007669"/>
    <property type="project" value="TreeGrafter"/>
</dbReference>
<dbReference type="EMBL" id="JACGCM010001560">
    <property type="protein sequence ID" value="KAF6153569.1"/>
    <property type="molecule type" value="Genomic_DNA"/>
</dbReference>
<dbReference type="AlphaFoldDB" id="A0A7J7MF67"/>
<dbReference type="Gene3D" id="1.10.510.10">
    <property type="entry name" value="Transferase(Phosphotransferase) domain 1"/>
    <property type="match status" value="1"/>
</dbReference>